<sequence>MTGYSRRQTLAFAGALGLTACSGGSGGGGSPAPSPSPSPAPTPTPTPTPSPSPSPAGTLAAAAAAKGMRFGTTFAFAAPGADAGSFNNPAYAALIERDCQLVVPENEMKWEYQSSAENVYDWTRADAMLNYAESKGLEMRGHVMLWYLQDRLPAWLRTYDMGANPRATAERIIRTHVQNVSRHFGNRIKSWDVVNEAIEPSTGAIRRNILGDAVGGSADIMDLAFRTARDELPGTELVYNDYMDWGSTTHRNGVLELLRGFRDRNVPVDALGIQSHIGFYSSGTAQSIADAQIPQMRNWLDQVTSLGYKLIITELDVSDRNRTGTIEQRDADVAVYGKAWLDLLFSYPQLKDVLAWGMNDKYSWLQSFQPRPDGLPLRPCPYDAAAQPKPLYDSIRQAFAATSVRT</sequence>
<keyword evidence="6 9" id="KW-0119">Carbohydrate metabolism</keyword>
<dbReference type="Gene3D" id="3.20.20.80">
    <property type="entry name" value="Glycosidases"/>
    <property type="match status" value="1"/>
</dbReference>
<evidence type="ECO:0000256" key="7">
    <source>
        <dbReference type="ARBA" id="ARBA00023295"/>
    </source>
</evidence>
<dbReference type="EMBL" id="NWMW01000002">
    <property type="protein sequence ID" value="PCD02347.1"/>
    <property type="molecule type" value="Genomic_DNA"/>
</dbReference>
<accession>A0A2A4B2R3</accession>
<gene>
    <name evidence="12" type="ORF">COC42_13000</name>
</gene>
<comment type="similarity">
    <text evidence="2 9">Belongs to the glycosyl hydrolase 10 (cellulase F) family.</text>
</comment>
<evidence type="ECO:0000313" key="13">
    <source>
        <dbReference type="Proteomes" id="UP000218366"/>
    </source>
</evidence>
<dbReference type="AlphaFoldDB" id="A0A2A4B2R3"/>
<name>A0A2A4B2R3_9SPHN</name>
<keyword evidence="4" id="KW-0732">Signal</keyword>
<dbReference type="PROSITE" id="PS51760">
    <property type="entry name" value="GH10_2"/>
    <property type="match status" value="1"/>
</dbReference>
<evidence type="ECO:0000256" key="3">
    <source>
        <dbReference type="ARBA" id="ARBA00022651"/>
    </source>
</evidence>
<evidence type="ECO:0000256" key="10">
    <source>
        <dbReference type="SAM" id="MobiDB-lite"/>
    </source>
</evidence>
<dbReference type="Proteomes" id="UP000218366">
    <property type="component" value="Unassembled WGS sequence"/>
</dbReference>
<feature type="domain" description="GH10" evidence="11">
    <location>
        <begin position="80"/>
        <end position="398"/>
    </location>
</feature>
<reference evidence="12 13" key="1">
    <citation type="submission" date="2017-09" db="EMBL/GenBank/DDBJ databases">
        <title>Sphingomonas spermidinifaciens 9NM-10, whole genome shotgun sequence.</title>
        <authorList>
            <person name="Feng G."/>
            <person name="Zhu H."/>
        </authorList>
    </citation>
    <scope>NUCLEOTIDE SEQUENCE [LARGE SCALE GENOMIC DNA]</scope>
    <source>
        <strain evidence="12 13">9NM-10</strain>
    </source>
</reference>
<feature type="region of interest" description="Disordered" evidence="10">
    <location>
        <begin position="22"/>
        <end position="58"/>
    </location>
</feature>
<evidence type="ECO:0000259" key="11">
    <source>
        <dbReference type="PROSITE" id="PS51760"/>
    </source>
</evidence>
<proteinExistence type="inferred from homology"/>
<evidence type="ECO:0000256" key="4">
    <source>
        <dbReference type="ARBA" id="ARBA00022729"/>
    </source>
</evidence>
<dbReference type="OrthoDB" id="9815836at2"/>
<comment type="caution">
    <text evidence="12">The sequence shown here is derived from an EMBL/GenBank/DDBJ whole genome shotgun (WGS) entry which is preliminary data.</text>
</comment>
<dbReference type="InterPro" id="IPR017853">
    <property type="entry name" value="GH"/>
</dbReference>
<dbReference type="RefSeq" id="WP_096343726.1">
    <property type="nucleotide sequence ID" value="NZ_NWMW01000002.1"/>
</dbReference>
<dbReference type="Pfam" id="PF00331">
    <property type="entry name" value="Glyco_hydro_10"/>
    <property type="match status" value="1"/>
</dbReference>
<keyword evidence="7 9" id="KW-0326">Glycosidase</keyword>
<dbReference type="EC" id="3.2.1.8" evidence="9"/>
<dbReference type="SUPFAM" id="SSF51445">
    <property type="entry name" value="(Trans)glycosidases"/>
    <property type="match status" value="1"/>
</dbReference>
<evidence type="ECO:0000256" key="9">
    <source>
        <dbReference type="RuleBase" id="RU361174"/>
    </source>
</evidence>
<dbReference type="InterPro" id="IPR044846">
    <property type="entry name" value="GH10"/>
</dbReference>
<dbReference type="SMART" id="SM00633">
    <property type="entry name" value="Glyco_10"/>
    <property type="match status" value="1"/>
</dbReference>
<evidence type="ECO:0000256" key="8">
    <source>
        <dbReference type="ARBA" id="ARBA00023326"/>
    </source>
</evidence>
<dbReference type="GO" id="GO:0031176">
    <property type="term" value="F:endo-1,4-beta-xylanase activity"/>
    <property type="evidence" value="ECO:0007669"/>
    <property type="project" value="UniProtKB-EC"/>
</dbReference>
<comment type="catalytic activity">
    <reaction evidence="1 9">
        <text>Endohydrolysis of (1-&gt;4)-beta-D-xylosidic linkages in xylans.</text>
        <dbReference type="EC" id="3.2.1.8"/>
    </reaction>
</comment>
<dbReference type="PRINTS" id="PR00134">
    <property type="entry name" value="GLHYDRLASE10"/>
</dbReference>
<keyword evidence="8 9" id="KW-0624">Polysaccharide degradation</keyword>
<dbReference type="PROSITE" id="PS51318">
    <property type="entry name" value="TAT"/>
    <property type="match status" value="1"/>
</dbReference>
<keyword evidence="3" id="KW-0858">Xylan degradation</keyword>
<keyword evidence="13" id="KW-1185">Reference proteome</keyword>
<feature type="compositionally biased region" description="Pro residues" evidence="10">
    <location>
        <begin position="32"/>
        <end position="54"/>
    </location>
</feature>
<evidence type="ECO:0000256" key="1">
    <source>
        <dbReference type="ARBA" id="ARBA00000681"/>
    </source>
</evidence>
<dbReference type="InterPro" id="IPR006311">
    <property type="entry name" value="TAT_signal"/>
</dbReference>
<evidence type="ECO:0000256" key="6">
    <source>
        <dbReference type="ARBA" id="ARBA00023277"/>
    </source>
</evidence>
<dbReference type="GO" id="GO:0045493">
    <property type="term" value="P:xylan catabolic process"/>
    <property type="evidence" value="ECO:0007669"/>
    <property type="project" value="UniProtKB-KW"/>
</dbReference>
<dbReference type="PROSITE" id="PS51257">
    <property type="entry name" value="PROKAR_LIPOPROTEIN"/>
    <property type="match status" value="1"/>
</dbReference>
<keyword evidence="5 9" id="KW-0378">Hydrolase</keyword>
<evidence type="ECO:0000313" key="12">
    <source>
        <dbReference type="EMBL" id="PCD02347.1"/>
    </source>
</evidence>
<dbReference type="InterPro" id="IPR001000">
    <property type="entry name" value="GH10_dom"/>
</dbReference>
<protein>
    <recommendedName>
        <fullName evidence="9">Beta-xylanase</fullName>
        <ecNumber evidence="9">3.2.1.8</ecNumber>
    </recommendedName>
</protein>
<organism evidence="12 13">
    <name type="scientific">Sphingomonas spermidinifaciens</name>
    <dbReference type="NCBI Taxonomy" id="1141889"/>
    <lineage>
        <taxon>Bacteria</taxon>
        <taxon>Pseudomonadati</taxon>
        <taxon>Pseudomonadota</taxon>
        <taxon>Alphaproteobacteria</taxon>
        <taxon>Sphingomonadales</taxon>
        <taxon>Sphingomonadaceae</taxon>
        <taxon>Sphingomonas</taxon>
    </lineage>
</organism>
<dbReference type="PANTHER" id="PTHR31490">
    <property type="entry name" value="GLYCOSYL HYDROLASE"/>
    <property type="match status" value="1"/>
</dbReference>
<dbReference type="PANTHER" id="PTHR31490:SF88">
    <property type="entry name" value="BETA-XYLANASE"/>
    <property type="match status" value="1"/>
</dbReference>
<evidence type="ECO:0000256" key="2">
    <source>
        <dbReference type="ARBA" id="ARBA00007495"/>
    </source>
</evidence>
<evidence type="ECO:0000256" key="5">
    <source>
        <dbReference type="ARBA" id="ARBA00022801"/>
    </source>
</evidence>